<reference evidence="4" key="1">
    <citation type="journal article" date="2017" name="Plant J.">
        <title>The pomegranate (Punica granatum L.) genome and the genomics of punicalagin biosynthesis.</title>
        <authorList>
            <person name="Qin G."/>
            <person name="Xu C."/>
            <person name="Ming R."/>
            <person name="Tang H."/>
            <person name="Guyot R."/>
            <person name="Kramer E.M."/>
            <person name="Hu Y."/>
            <person name="Yi X."/>
            <person name="Qi Y."/>
            <person name="Xu X."/>
            <person name="Gao Z."/>
            <person name="Pan H."/>
            <person name="Jian J."/>
            <person name="Tian Y."/>
            <person name="Yue Z."/>
            <person name="Xu Y."/>
        </authorList>
    </citation>
    <scope>NUCLEOTIDE SEQUENCE [LARGE SCALE GENOMIC DNA]</scope>
    <source>
        <strain evidence="4">cv. Dabenzi</strain>
    </source>
</reference>
<keyword evidence="2" id="KW-0472">Membrane</keyword>
<name>A0A218VWV4_PUNGR</name>
<feature type="region of interest" description="Disordered" evidence="1">
    <location>
        <begin position="1"/>
        <end position="44"/>
    </location>
</feature>
<sequence length="201" mass="22468">MAHQNTCLNLHAQSSRPAEKVTLDATEGEIEEEAAQQSPYQEPKDTIVIDVASQELEAEQPKGQQRRGKSKETCNCNKCFKRWEKPLVAAPFTIAITIMGALWSATNNKDLFDPTSSIFIILILVVVFNFYISVVAILLSYLLPDLYHAFLAAAFISTLISLTILFCAILPRPFHGIPWTFLAFILLTCLILAVHGRLRPH</sequence>
<proteinExistence type="predicted"/>
<comment type="caution">
    <text evidence="3">The sequence shown here is derived from an EMBL/GenBank/DDBJ whole genome shotgun (WGS) entry which is preliminary data.</text>
</comment>
<keyword evidence="2" id="KW-1133">Transmembrane helix</keyword>
<keyword evidence="2" id="KW-0812">Transmembrane</keyword>
<protein>
    <submittedName>
        <fullName evidence="3">Uncharacterized protein</fullName>
    </submittedName>
</protein>
<accession>A0A218VWV4</accession>
<evidence type="ECO:0000313" key="3">
    <source>
        <dbReference type="EMBL" id="OWM64471.1"/>
    </source>
</evidence>
<evidence type="ECO:0000256" key="1">
    <source>
        <dbReference type="SAM" id="MobiDB-lite"/>
    </source>
</evidence>
<feature type="transmembrane region" description="Helical" evidence="2">
    <location>
        <begin position="87"/>
        <end position="106"/>
    </location>
</feature>
<gene>
    <name evidence="3" type="ORF">CDL15_Pgr020438</name>
</gene>
<dbReference type="EMBL" id="MTKT01005809">
    <property type="protein sequence ID" value="OWM64471.1"/>
    <property type="molecule type" value="Genomic_DNA"/>
</dbReference>
<feature type="transmembrane region" description="Helical" evidence="2">
    <location>
        <begin position="118"/>
        <end position="143"/>
    </location>
</feature>
<feature type="transmembrane region" description="Helical" evidence="2">
    <location>
        <begin position="150"/>
        <end position="171"/>
    </location>
</feature>
<evidence type="ECO:0000256" key="2">
    <source>
        <dbReference type="SAM" id="Phobius"/>
    </source>
</evidence>
<feature type="compositionally biased region" description="Polar residues" evidence="1">
    <location>
        <begin position="1"/>
        <end position="16"/>
    </location>
</feature>
<organism evidence="3 4">
    <name type="scientific">Punica granatum</name>
    <name type="common">Pomegranate</name>
    <dbReference type="NCBI Taxonomy" id="22663"/>
    <lineage>
        <taxon>Eukaryota</taxon>
        <taxon>Viridiplantae</taxon>
        <taxon>Streptophyta</taxon>
        <taxon>Embryophyta</taxon>
        <taxon>Tracheophyta</taxon>
        <taxon>Spermatophyta</taxon>
        <taxon>Magnoliopsida</taxon>
        <taxon>eudicotyledons</taxon>
        <taxon>Gunneridae</taxon>
        <taxon>Pentapetalae</taxon>
        <taxon>rosids</taxon>
        <taxon>malvids</taxon>
        <taxon>Myrtales</taxon>
        <taxon>Lythraceae</taxon>
        <taxon>Punica</taxon>
    </lineage>
</organism>
<feature type="transmembrane region" description="Helical" evidence="2">
    <location>
        <begin position="177"/>
        <end position="195"/>
    </location>
</feature>
<dbReference type="Proteomes" id="UP000197138">
    <property type="component" value="Unassembled WGS sequence"/>
</dbReference>
<evidence type="ECO:0000313" key="4">
    <source>
        <dbReference type="Proteomes" id="UP000197138"/>
    </source>
</evidence>
<dbReference type="AlphaFoldDB" id="A0A218VWV4"/>